<dbReference type="HAMAP" id="MF_03121">
    <property type="entry name" value="lonp2_euk"/>
    <property type="match status" value="1"/>
</dbReference>
<comment type="subcellular location">
    <subcellularLocation>
        <location evidence="1 8">Peroxisome matrix</location>
    </subcellularLocation>
</comment>
<evidence type="ECO:0000256" key="3">
    <source>
        <dbReference type="ARBA" id="ARBA00022741"/>
    </source>
</evidence>
<dbReference type="SUPFAM" id="SSF52540">
    <property type="entry name" value="P-loop containing nucleoside triphosphate hydrolases"/>
    <property type="match status" value="1"/>
</dbReference>
<dbReference type="PROSITE" id="PS01046">
    <property type="entry name" value="LON_SER"/>
    <property type="match status" value="1"/>
</dbReference>
<dbReference type="EC" id="3.4.21.-" evidence="8"/>
<keyword evidence="2 8" id="KW-0645">Protease</keyword>
<dbReference type="InterPro" id="IPR008269">
    <property type="entry name" value="Lon_proteolytic"/>
</dbReference>
<feature type="coiled-coil region" evidence="11">
    <location>
        <begin position="614"/>
        <end position="641"/>
    </location>
</feature>
<feature type="compositionally biased region" description="Acidic residues" evidence="12">
    <location>
        <begin position="439"/>
        <end position="451"/>
    </location>
</feature>
<dbReference type="InterPro" id="IPR020568">
    <property type="entry name" value="Ribosomal_Su5_D2-typ_SF"/>
</dbReference>
<evidence type="ECO:0000256" key="9">
    <source>
        <dbReference type="PROSITE-ProRule" id="PRU01122"/>
    </source>
</evidence>
<dbReference type="PRINTS" id="PR00830">
    <property type="entry name" value="ENDOLAPTASE"/>
</dbReference>
<dbReference type="GO" id="GO:0006508">
    <property type="term" value="P:proteolysis"/>
    <property type="evidence" value="ECO:0007669"/>
    <property type="project" value="UniProtKB-KW"/>
</dbReference>
<dbReference type="EMBL" id="OZ004258">
    <property type="protein sequence ID" value="CAK7914271.1"/>
    <property type="molecule type" value="Genomic_DNA"/>
</dbReference>
<dbReference type="PANTHER" id="PTHR10046">
    <property type="entry name" value="ATP DEPENDENT LON PROTEASE FAMILY MEMBER"/>
    <property type="match status" value="1"/>
</dbReference>
<dbReference type="CDD" id="cd19500">
    <property type="entry name" value="RecA-like_Lon"/>
    <property type="match status" value="1"/>
</dbReference>
<comment type="function">
    <text evidence="8">ATP-dependent serine protease that mediates the selective degradation of misfolded and unassembled polypeptides in the peroxisomal matrix. Necessary for type 2 peroxisome targeting signal (PTS2)-containing protein processing and facilitates peroxisome matrix protein import.</text>
</comment>
<dbReference type="Gene3D" id="3.40.50.300">
    <property type="entry name" value="P-loop containing nucleotide triphosphate hydrolases"/>
    <property type="match status" value="1"/>
</dbReference>
<dbReference type="InterPro" id="IPR027417">
    <property type="entry name" value="P-loop_NTPase"/>
</dbReference>
<dbReference type="InterPro" id="IPR003111">
    <property type="entry name" value="Lon_prtase_N"/>
</dbReference>
<gene>
    <name evidence="15" type="ORF">CAAN4_F15654</name>
</gene>
<evidence type="ECO:0000256" key="4">
    <source>
        <dbReference type="ARBA" id="ARBA00022801"/>
    </source>
</evidence>
<feature type="domain" description="Lon N-terminal" evidence="14">
    <location>
        <begin position="16"/>
        <end position="353"/>
    </location>
</feature>
<dbReference type="InterPro" id="IPR014721">
    <property type="entry name" value="Ribsml_uS5_D2-typ_fold_subgr"/>
</dbReference>
<sequence>MGLFKPSTPTGQSLVLPTYKLDSNLVLLPGIIYNVTFSRFKAATLLSRFRGQTSEFALVKNLLNEYEFGENDYSHDSEGSDTSTNPARISQDALDGILRFVETESNLKKPSSTFDESSSSVSSEFDTLILAVGPNLDKIREPVLSEQIDDEDIKNNIVTVVRIVGITDDSTSVRLTLQALTRGSRIQGYRSDGPNEALIEVDWDFVVNGIKEKYQTLSKNVSLLFSSIDNFVISYRSALNTATNLAKKAKTGASGAGGSKDTGDLLTLNPLANALYMQLAGSKDFSKAYSSLQGIYAGYDSDIGAVDTKSFLRLLDLTCAIMPFPNHMKLTLLSKQVPADRIEVLSGMIRSLNSVFETVKENGAFVNHWFYKEATNTQKANVVANQLKSIRLVLEGMANTKGGVKPPSTAAQTPSRQLIRRPNGPPSQQSQQSKGANDYTDDDNDDDDDDDLRLIKDFVKNQLPGIVSITNDAKRLIIKDFKRIKSSPPGNSDFYVIRNYLEIVADLPWDKYVTKFQSNKDIDVVAAKKQLDDDHYGLEHVKQRLIQYLVVLKLLGMNADHEYETKKRQEEMRRADKSSSSSSLELDNKKAVNRDGSINESIVIANNDETSLAHASAREKNQKTKAEIKQEEITKAIVKQQAVASMLSRKNSKAPIILLAGPPGTGKTSLAKSIAKSLGRKFQRIALGGVRDEAEIRGHRRTYVGAMPGVIVQSLRKARCMNPVILLDEIDKVSGGADGANKVHGDPAAALLEVLDPEQNSSFIDHYLGFAVDLSQVIFVCTANEPYNLSRPLLDRLEMIEVGAYDYNEKIIIGKKYLLPRQVKRNGFPHDNLVKINDDVMEKIIIDYTREAGVRNFERKLGTICRHKAVEYSQSLSDNSIDYSVEVEIQSLPKYLGIPYSPFSKDLQEPFQSAKYGVVNGLSYNTDGSGSVLIFESIGFASDKSSLNMTGRLGNVLMESAKIGLTFVKSVLHRNLLNLSDHFADSQGPVDKLSNLEIHLHVPSGAISKDGPSAGITMALSFLSLIIEKQVPSDIAMTGEITLRGSVLPIGGVKEKLLGAHLSGMKKVILPRENRKDIIKEYCFGINDDSDLNDLLIDNDNRVGYKRREPEDYIYKKLGLKLYFASEFWDVIKVVWGNELLEKVDQARIVEYHL</sequence>
<dbReference type="Pfam" id="PF05362">
    <property type="entry name" value="Lon_C"/>
    <property type="match status" value="1"/>
</dbReference>
<dbReference type="SUPFAM" id="SSF54211">
    <property type="entry name" value="Ribosomal protein S5 domain 2-like"/>
    <property type="match status" value="1"/>
</dbReference>
<feature type="active site" evidence="8 9">
    <location>
        <position position="1013"/>
    </location>
</feature>
<dbReference type="InterPro" id="IPR003959">
    <property type="entry name" value="ATPase_AAA_core"/>
</dbReference>
<dbReference type="InterPro" id="IPR054594">
    <property type="entry name" value="Lon_lid"/>
</dbReference>
<evidence type="ECO:0000259" key="13">
    <source>
        <dbReference type="PROSITE" id="PS51786"/>
    </source>
</evidence>
<dbReference type="Pfam" id="PF22667">
    <property type="entry name" value="Lon_lid"/>
    <property type="match status" value="1"/>
</dbReference>
<dbReference type="Gene3D" id="1.10.8.60">
    <property type="match status" value="1"/>
</dbReference>
<comment type="similarity">
    <text evidence="8 9 10">Belongs to the peptidase S16 family.</text>
</comment>
<organism evidence="15 16">
    <name type="scientific">[Candida] anglica</name>
    <dbReference type="NCBI Taxonomy" id="148631"/>
    <lineage>
        <taxon>Eukaryota</taxon>
        <taxon>Fungi</taxon>
        <taxon>Dikarya</taxon>
        <taxon>Ascomycota</taxon>
        <taxon>Saccharomycotina</taxon>
        <taxon>Pichiomycetes</taxon>
        <taxon>Debaryomycetaceae</taxon>
        <taxon>Kurtzmaniella</taxon>
    </lineage>
</organism>
<evidence type="ECO:0000256" key="6">
    <source>
        <dbReference type="ARBA" id="ARBA00022840"/>
    </source>
</evidence>
<dbReference type="Pfam" id="PF00004">
    <property type="entry name" value="AAA"/>
    <property type="match status" value="1"/>
</dbReference>
<keyword evidence="7 8" id="KW-0576">Peroxisome</keyword>
<evidence type="ECO:0000256" key="1">
    <source>
        <dbReference type="ARBA" id="ARBA00004253"/>
    </source>
</evidence>
<feature type="region of interest" description="Disordered" evidence="12">
    <location>
        <begin position="564"/>
        <end position="588"/>
    </location>
</feature>
<evidence type="ECO:0000256" key="5">
    <source>
        <dbReference type="ARBA" id="ARBA00022825"/>
    </source>
</evidence>
<keyword evidence="3 8" id="KW-0547">Nucleotide-binding</keyword>
<evidence type="ECO:0000259" key="14">
    <source>
        <dbReference type="PROSITE" id="PS51787"/>
    </source>
</evidence>
<evidence type="ECO:0000256" key="2">
    <source>
        <dbReference type="ARBA" id="ARBA00022670"/>
    </source>
</evidence>
<keyword evidence="4 8" id="KW-0378">Hydrolase</keyword>
<dbReference type="Pfam" id="PF02190">
    <property type="entry name" value="LON_substr_bdg"/>
    <property type="match status" value="1"/>
</dbReference>
<accession>A0ABP0EKE6</accession>
<keyword evidence="16" id="KW-1185">Reference proteome</keyword>
<dbReference type="InterPro" id="IPR003593">
    <property type="entry name" value="AAA+_ATPase"/>
</dbReference>
<feature type="domain" description="Lon proteolytic" evidence="13">
    <location>
        <begin position="913"/>
        <end position="1138"/>
    </location>
</feature>
<dbReference type="PROSITE" id="PS51787">
    <property type="entry name" value="LON_N"/>
    <property type="match status" value="1"/>
</dbReference>
<dbReference type="SMART" id="SM00382">
    <property type="entry name" value="AAA"/>
    <property type="match status" value="1"/>
</dbReference>
<feature type="active site" evidence="8 9">
    <location>
        <position position="1056"/>
    </location>
</feature>
<evidence type="ECO:0000256" key="10">
    <source>
        <dbReference type="RuleBase" id="RU000591"/>
    </source>
</evidence>
<evidence type="ECO:0000256" key="7">
    <source>
        <dbReference type="ARBA" id="ARBA00023140"/>
    </source>
</evidence>
<proteinExistence type="inferred from homology"/>
<protein>
    <recommendedName>
        <fullName evidence="8">Lon protease homolog 2, peroxisomal</fullName>
        <ecNumber evidence="8">3.4.21.-</ecNumber>
    </recommendedName>
</protein>
<keyword evidence="5 8" id="KW-0720">Serine protease</keyword>
<evidence type="ECO:0000256" key="12">
    <source>
        <dbReference type="SAM" id="MobiDB-lite"/>
    </source>
</evidence>
<evidence type="ECO:0000313" key="16">
    <source>
        <dbReference type="Proteomes" id="UP001497600"/>
    </source>
</evidence>
<dbReference type="Gene3D" id="3.30.230.10">
    <property type="match status" value="1"/>
</dbReference>
<keyword evidence="11" id="KW-0175">Coiled coil</keyword>
<feature type="region of interest" description="Disordered" evidence="12">
    <location>
        <begin position="399"/>
        <end position="451"/>
    </location>
</feature>
<evidence type="ECO:0000256" key="11">
    <source>
        <dbReference type="SAM" id="Coils"/>
    </source>
</evidence>
<name>A0ABP0EKE6_9ASCO</name>
<dbReference type="GO" id="GO:0008233">
    <property type="term" value="F:peptidase activity"/>
    <property type="evidence" value="ECO:0007669"/>
    <property type="project" value="UniProtKB-KW"/>
</dbReference>
<dbReference type="InterPro" id="IPR008268">
    <property type="entry name" value="Peptidase_S16_AS"/>
</dbReference>
<feature type="compositionally biased region" description="Basic and acidic residues" evidence="12">
    <location>
        <begin position="564"/>
        <end position="577"/>
    </location>
</feature>
<keyword evidence="6 8" id="KW-0067">ATP-binding</keyword>
<evidence type="ECO:0000256" key="8">
    <source>
        <dbReference type="HAMAP-Rule" id="MF_03121"/>
    </source>
</evidence>
<feature type="binding site" evidence="8">
    <location>
        <begin position="661"/>
        <end position="668"/>
    </location>
    <ligand>
        <name>ATP</name>
        <dbReference type="ChEBI" id="CHEBI:30616"/>
    </ligand>
</feature>
<reference evidence="15 16" key="1">
    <citation type="submission" date="2024-01" db="EMBL/GenBank/DDBJ databases">
        <authorList>
            <consortium name="Genoscope - CEA"/>
            <person name="William W."/>
        </authorList>
    </citation>
    <scope>NUCLEOTIDE SEQUENCE [LARGE SCALE GENOMIC DNA]</scope>
    <source>
        <strain evidence="15 16">29B2s-10</strain>
    </source>
</reference>
<evidence type="ECO:0000313" key="15">
    <source>
        <dbReference type="EMBL" id="CAK7914271.1"/>
    </source>
</evidence>
<feature type="short sequence motif" description="Microbody targeting signal" evidence="8">
    <location>
        <begin position="1152"/>
        <end position="1154"/>
    </location>
</feature>
<dbReference type="PROSITE" id="PS51786">
    <property type="entry name" value="LON_PROTEOLYTIC"/>
    <property type="match status" value="1"/>
</dbReference>
<dbReference type="InterPro" id="IPR027065">
    <property type="entry name" value="Lon_Prtase"/>
</dbReference>
<dbReference type="InterPro" id="IPR027501">
    <property type="entry name" value="Lonp2_euk"/>
</dbReference>
<dbReference type="Proteomes" id="UP001497600">
    <property type="component" value="Chromosome F"/>
</dbReference>